<dbReference type="InterPro" id="IPR045122">
    <property type="entry name" value="Csc1-like"/>
</dbReference>
<feature type="transmembrane region" description="Helical" evidence="8">
    <location>
        <begin position="53"/>
        <end position="74"/>
    </location>
</feature>
<keyword evidence="5 8" id="KW-1133">Transmembrane helix</keyword>
<evidence type="ECO:0000256" key="5">
    <source>
        <dbReference type="ARBA" id="ARBA00022989"/>
    </source>
</evidence>
<dbReference type="Pfam" id="PF13967">
    <property type="entry name" value="RSN1_TM"/>
    <property type="match status" value="1"/>
</dbReference>
<gene>
    <name evidence="12" type="primary">TMEM63C_1</name>
    <name evidence="12" type="ORF">DERP_004084</name>
</gene>
<evidence type="ECO:0000256" key="3">
    <source>
        <dbReference type="ARBA" id="ARBA00022448"/>
    </source>
</evidence>
<feature type="transmembrane region" description="Helical" evidence="8">
    <location>
        <begin position="899"/>
        <end position="920"/>
    </location>
</feature>
<reference evidence="12 13" key="1">
    <citation type="journal article" date="2018" name="J. Allergy Clin. Immunol.">
        <title>High-quality assembly of Dermatophagoides pteronyssinus genome and transcriptome reveals a wide range of novel allergens.</title>
        <authorList>
            <person name="Liu X.Y."/>
            <person name="Yang K.Y."/>
            <person name="Wang M.Q."/>
            <person name="Kwok J.S."/>
            <person name="Zeng X."/>
            <person name="Yang Z."/>
            <person name="Xiao X.J."/>
            <person name="Lau C.P."/>
            <person name="Li Y."/>
            <person name="Huang Z.M."/>
            <person name="Ba J.G."/>
            <person name="Yim A.K."/>
            <person name="Ouyang C.Y."/>
            <person name="Ngai S.M."/>
            <person name="Chan T.F."/>
            <person name="Leung E.L."/>
            <person name="Liu L."/>
            <person name="Liu Z.G."/>
            <person name="Tsui S.K."/>
        </authorList>
    </citation>
    <scope>NUCLEOTIDE SEQUENCE [LARGE SCALE GENOMIC DNA]</scope>
    <source>
        <strain evidence="12">Derp</strain>
    </source>
</reference>
<dbReference type="EMBL" id="NJHN03000062">
    <property type="protein sequence ID" value="KAH9418758.1"/>
    <property type="molecule type" value="Genomic_DNA"/>
</dbReference>
<feature type="domain" description="CSC1/OSCA1-like cytosolic" evidence="11">
    <location>
        <begin position="394"/>
        <end position="611"/>
    </location>
</feature>
<feature type="transmembrane region" description="Helical" evidence="8">
    <location>
        <begin position="358"/>
        <end position="377"/>
    </location>
</feature>
<evidence type="ECO:0000256" key="8">
    <source>
        <dbReference type="SAM" id="Phobius"/>
    </source>
</evidence>
<reference evidence="12 13" key="2">
    <citation type="journal article" date="2022" name="Mol. Biol. Evol.">
        <title>Comparative Genomics Reveals Insights into the Divergent Evolution of Astigmatic Mites and Household Pest Adaptations.</title>
        <authorList>
            <person name="Xiong Q."/>
            <person name="Wan A.T."/>
            <person name="Liu X."/>
            <person name="Fung C.S."/>
            <person name="Xiao X."/>
            <person name="Malainual N."/>
            <person name="Hou J."/>
            <person name="Wang L."/>
            <person name="Wang M."/>
            <person name="Yang K.Y."/>
            <person name="Cui Y."/>
            <person name="Leung E.L."/>
            <person name="Nong W."/>
            <person name="Shin S.K."/>
            <person name="Au S.W."/>
            <person name="Jeong K.Y."/>
            <person name="Chew F.T."/>
            <person name="Hui J.H."/>
            <person name="Leung T.F."/>
            <person name="Tungtrongchitr A."/>
            <person name="Zhong N."/>
            <person name="Liu Z."/>
            <person name="Tsui S.K."/>
        </authorList>
    </citation>
    <scope>NUCLEOTIDE SEQUENCE [LARGE SCALE GENOMIC DNA]</scope>
    <source>
        <strain evidence="12">Derp</strain>
    </source>
</reference>
<feature type="region of interest" description="Disordered" evidence="7">
    <location>
        <begin position="142"/>
        <end position="173"/>
    </location>
</feature>
<name>A0ABQ8J882_DERPT</name>
<evidence type="ECO:0000256" key="2">
    <source>
        <dbReference type="ARBA" id="ARBA00007779"/>
    </source>
</evidence>
<dbReference type="Pfam" id="PF14703">
    <property type="entry name" value="PHM7_cyt"/>
    <property type="match status" value="1"/>
</dbReference>
<dbReference type="Pfam" id="PF02714">
    <property type="entry name" value="RSN1_7TM"/>
    <property type="match status" value="1"/>
</dbReference>
<feature type="transmembrane region" description="Helical" evidence="8">
    <location>
        <begin position="667"/>
        <end position="690"/>
    </location>
</feature>
<dbReference type="InterPro" id="IPR003864">
    <property type="entry name" value="CSC1/OSCA1-like_7TM"/>
</dbReference>
<evidence type="ECO:0000259" key="11">
    <source>
        <dbReference type="Pfam" id="PF14703"/>
    </source>
</evidence>
<evidence type="ECO:0000256" key="1">
    <source>
        <dbReference type="ARBA" id="ARBA00004141"/>
    </source>
</evidence>
<organism evidence="12 13">
    <name type="scientific">Dermatophagoides pteronyssinus</name>
    <name type="common">European house dust mite</name>
    <dbReference type="NCBI Taxonomy" id="6956"/>
    <lineage>
        <taxon>Eukaryota</taxon>
        <taxon>Metazoa</taxon>
        <taxon>Ecdysozoa</taxon>
        <taxon>Arthropoda</taxon>
        <taxon>Chelicerata</taxon>
        <taxon>Arachnida</taxon>
        <taxon>Acari</taxon>
        <taxon>Acariformes</taxon>
        <taxon>Sarcoptiformes</taxon>
        <taxon>Astigmata</taxon>
        <taxon>Psoroptidia</taxon>
        <taxon>Analgoidea</taxon>
        <taxon>Pyroglyphidae</taxon>
        <taxon>Dermatophagoidinae</taxon>
        <taxon>Dermatophagoides</taxon>
    </lineage>
</organism>
<dbReference type="InterPro" id="IPR032880">
    <property type="entry name" value="CSC1/OSCA1-like_N"/>
</dbReference>
<protein>
    <submittedName>
        <fullName evidence="12">Transmembrane protein 63C</fullName>
    </submittedName>
</protein>
<keyword evidence="13" id="KW-1185">Reference proteome</keyword>
<evidence type="ECO:0000313" key="13">
    <source>
        <dbReference type="Proteomes" id="UP000887458"/>
    </source>
</evidence>
<evidence type="ECO:0000256" key="4">
    <source>
        <dbReference type="ARBA" id="ARBA00022692"/>
    </source>
</evidence>
<comment type="subcellular location">
    <subcellularLocation>
        <location evidence="1">Membrane</location>
        <topology evidence="1">Multi-pass membrane protein</topology>
    </subcellularLocation>
</comment>
<evidence type="ECO:0000256" key="7">
    <source>
        <dbReference type="SAM" id="MobiDB-lite"/>
    </source>
</evidence>
<dbReference type="Proteomes" id="UP000887458">
    <property type="component" value="Unassembled WGS sequence"/>
</dbReference>
<feature type="transmembrane region" description="Helical" evidence="8">
    <location>
        <begin position="625"/>
        <end position="647"/>
    </location>
</feature>
<keyword evidence="4 8" id="KW-0812">Transmembrane</keyword>
<evidence type="ECO:0000313" key="12">
    <source>
        <dbReference type="EMBL" id="KAH9418758.1"/>
    </source>
</evidence>
<dbReference type="InterPro" id="IPR027815">
    <property type="entry name" value="CSC1/OSCA1-like_cyt"/>
</dbReference>
<evidence type="ECO:0000259" key="10">
    <source>
        <dbReference type="Pfam" id="PF13967"/>
    </source>
</evidence>
<feature type="transmembrane region" description="Helical" evidence="8">
    <location>
        <begin position="314"/>
        <end position="333"/>
    </location>
</feature>
<sequence length="974" mass="112573">MDYLNDLYHKVFDDFFIQFDAEYDLNYTCNVFLSKNMTLIEIDRGWEGIPESLVIQLILCLFLILPFVIFRYLARYHSYEVKNNNRTNWIQFIYGNRDFKKKKIVHANENFQSIQSYFNEQNILPAILPYHLSMCKNQKKINQRNLQSHQQHRRTHSTTYGSSSSTIVNNITSQPSSSSISALTTILAQNNQQDNNSSPSSSSSSSSSSTTSTVTTNTIINATKHQKTNSNGDNNIFASNTAADLSGSKSNLVPTESTFPIEQNSNVQTVFINLSNNPINYIQRLFSHLLNITDEDILKNKGHDAYQYLLFQRYIIIFLFILSFVTIVIILPINVQGNNEGKAFARTSISNVPHDSNLYWAHAICSTFIIIVGVFLMNRFSSELKTDDDLMFCKTLLIRRIPILDNLVEKLKIYFDEKFPDVKISGIQLIADVRELDSLEQSYQNAVNALKYCEEINNELRLQQQQQQPEENSNIQQQQQQGVVIILENNDNDKRFMIRPINCNRLFGCCICCCHRNNVDAAEFYRNEKQELEIEIYDELRNIPKQSVRSAFITFQTELMAMKVYKYIKNKQKHSCANCLLFGLCLNFRNEFDLAKCLVSHAPFPDDVNWRDIAFDMNLLWLRKMAISIILFIIFFFLSTPAFLLKIFDLIATKELIKQGILKPNSIIADFMSPFLLMLLAVILPSIVTFACQMIPYKTISNLNHAVMSKVYAFLVMMIIVLPSTGFLSINAMLGAVLASNTDQHKFRWHCLFPVDNGAFFVIYALQAAILGNVAEILRIPELVLYLVYSLFLRSPAEYQKARKWVTFDFPFGVSYPRFLLIFTMTVIYSFACPLIAPCGLLYMIGKHIVDRYNIYHVYQPTKINRRIHSSAIMYVHIGLILMQFQLFTVMIIKTQYSRITLFILIVLIITLLAFTFFGFQHWFRNLITSRINNRNYKQKRDFCVCSYTPPVLYHLLDDGLFQQSSTSQSQTQQ</sequence>
<accession>A0ABQ8J882</accession>
<feature type="compositionally biased region" description="Low complexity" evidence="7">
    <location>
        <begin position="157"/>
        <end position="173"/>
    </location>
</feature>
<evidence type="ECO:0000256" key="6">
    <source>
        <dbReference type="ARBA" id="ARBA00023136"/>
    </source>
</evidence>
<proteinExistence type="inferred from homology"/>
<comment type="similarity">
    <text evidence="2">Belongs to the CSC1 (TC 1.A.17) family.</text>
</comment>
<comment type="caution">
    <text evidence="12">The sequence shown here is derived from an EMBL/GenBank/DDBJ whole genome shotgun (WGS) entry which is preliminary data.</text>
</comment>
<feature type="transmembrane region" description="Helical" evidence="8">
    <location>
        <begin position="872"/>
        <end position="893"/>
    </location>
</feature>
<feature type="region of interest" description="Disordered" evidence="7">
    <location>
        <begin position="191"/>
        <end position="213"/>
    </location>
</feature>
<keyword evidence="6 8" id="KW-0472">Membrane</keyword>
<feature type="domain" description="CSC1/OSCA1-like 7TM region" evidence="9">
    <location>
        <begin position="623"/>
        <end position="889"/>
    </location>
</feature>
<evidence type="ECO:0000259" key="9">
    <source>
        <dbReference type="Pfam" id="PF02714"/>
    </source>
</evidence>
<keyword evidence="3" id="KW-0813">Transport</keyword>
<feature type="transmembrane region" description="Helical" evidence="8">
    <location>
        <begin position="711"/>
        <end position="738"/>
    </location>
</feature>
<dbReference type="PANTHER" id="PTHR13018:SF5">
    <property type="entry name" value="RE44586P"/>
    <property type="match status" value="1"/>
</dbReference>
<feature type="domain" description="CSC1/OSCA1-like N-terminal transmembrane" evidence="10">
    <location>
        <begin position="286"/>
        <end position="377"/>
    </location>
</feature>
<dbReference type="PANTHER" id="PTHR13018">
    <property type="entry name" value="PROBABLE MEMBRANE PROTEIN DUF221-RELATED"/>
    <property type="match status" value="1"/>
</dbReference>
<feature type="transmembrane region" description="Helical" evidence="8">
    <location>
        <begin position="819"/>
        <end position="845"/>
    </location>
</feature>
<feature type="compositionally biased region" description="Low complexity" evidence="7">
    <location>
        <begin position="195"/>
        <end position="213"/>
    </location>
</feature>